<name>A0A9X4XQD3_9BRAD</name>
<protein>
    <submittedName>
        <fullName evidence="1">Uncharacterized protein</fullName>
    </submittedName>
</protein>
<dbReference type="Proteomes" id="UP000438991">
    <property type="component" value="Unassembled WGS sequence"/>
</dbReference>
<proteinExistence type="predicted"/>
<accession>A0A9X4XQD3</accession>
<reference evidence="1 2" key="1">
    <citation type="submission" date="2019-11" db="EMBL/GenBank/DDBJ databases">
        <title>Whole-genome sequence of Rhodoplanes serenus DSM 18633, type strain.</title>
        <authorList>
            <person name="Kyndt J.A."/>
            <person name="Meyer T.E."/>
        </authorList>
    </citation>
    <scope>NUCLEOTIDE SEQUENCE [LARGE SCALE GENOMIC DNA]</scope>
    <source>
        <strain evidence="1 2">DSM 18633</strain>
    </source>
</reference>
<dbReference type="EMBL" id="WNKV01000036">
    <property type="protein sequence ID" value="MTW19423.1"/>
    <property type="molecule type" value="Genomic_DNA"/>
</dbReference>
<gene>
    <name evidence="1" type="ORF">GJ689_24845</name>
</gene>
<sequence length="97" mass="10289">MFTSTASLVERAVHLGARRPTTRVVTSPERWADWRAAADQLVVASSIIDLTQAELDDLISACDRAAGLTPERIGEAIDTVASFVVLIAAPIAAVCIL</sequence>
<organism evidence="1 2">
    <name type="scientific">Rhodoplanes serenus</name>
    <dbReference type="NCBI Taxonomy" id="200615"/>
    <lineage>
        <taxon>Bacteria</taxon>
        <taxon>Pseudomonadati</taxon>
        <taxon>Pseudomonadota</taxon>
        <taxon>Alphaproteobacteria</taxon>
        <taxon>Hyphomicrobiales</taxon>
        <taxon>Nitrobacteraceae</taxon>
        <taxon>Rhodoplanes</taxon>
    </lineage>
</organism>
<evidence type="ECO:0000313" key="2">
    <source>
        <dbReference type="Proteomes" id="UP000438991"/>
    </source>
</evidence>
<dbReference type="AlphaFoldDB" id="A0A9X4XQD3"/>
<evidence type="ECO:0000313" key="1">
    <source>
        <dbReference type="EMBL" id="MTW19423.1"/>
    </source>
</evidence>
<comment type="caution">
    <text evidence="1">The sequence shown here is derived from an EMBL/GenBank/DDBJ whole genome shotgun (WGS) entry which is preliminary data.</text>
</comment>